<organism evidence="8 9">
    <name type="scientific">Paraburkholderia diazotrophica</name>
    <dbReference type="NCBI Taxonomy" id="667676"/>
    <lineage>
        <taxon>Bacteria</taxon>
        <taxon>Pseudomonadati</taxon>
        <taxon>Pseudomonadota</taxon>
        <taxon>Betaproteobacteria</taxon>
        <taxon>Burkholderiales</taxon>
        <taxon>Burkholderiaceae</taxon>
        <taxon>Paraburkholderia</taxon>
    </lineage>
</organism>
<reference evidence="9" key="1">
    <citation type="submission" date="2016-10" db="EMBL/GenBank/DDBJ databases">
        <authorList>
            <person name="Varghese N."/>
            <person name="Submissions S."/>
        </authorList>
    </citation>
    <scope>NUCLEOTIDE SEQUENCE [LARGE SCALE GENOMIC DNA]</scope>
    <source>
        <strain evidence="9">LMG 26031</strain>
    </source>
</reference>
<dbReference type="EMBL" id="FNYE01000062">
    <property type="protein sequence ID" value="SEK12915.1"/>
    <property type="molecule type" value="Genomic_DNA"/>
</dbReference>
<keyword evidence="3 7" id="KW-0479">Metal-binding</keyword>
<dbReference type="SUPFAM" id="SSF48264">
    <property type="entry name" value="Cytochrome P450"/>
    <property type="match status" value="1"/>
</dbReference>
<dbReference type="InterPro" id="IPR036396">
    <property type="entry name" value="Cyt_P450_sf"/>
</dbReference>
<evidence type="ECO:0000313" key="8">
    <source>
        <dbReference type="EMBL" id="SEK12915.1"/>
    </source>
</evidence>
<keyword evidence="4 7" id="KW-0560">Oxidoreductase</keyword>
<dbReference type="GO" id="GO:0008395">
    <property type="term" value="F:steroid hydroxylase activity"/>
    <property type="evidence" value="ECO:0007669"/>
    <property type="project" value="TreeGrafter"/>
</dbReference>
<dbReference type="PANTHER" id="PTHR46696:SF4">
    <property type="entry name" value="BIOTIN BIOSYNTHESIS CYTOCHROME P450"/>
    <property type="match status" value="1"/>
</dbReference>
<dbReference type="Proteomes" id="UP000198866">
    <property type="component" value="Unassembled WGS sequence"/>
</dbReference>
<dbReference type="Gene3D" id="1.10.630.10">
    <property type="entry name" value="Cytochrome P450"/>
    <property type="match status" value="1"/>
</dbReference>
<proteinExistence type="inferred from homology"/>
<dbReference type="PRINTS" id="PR00359">
    <property type="entry name" value="BP450"/>
</dbReference>
<dbReference type="STRING" id="667676.SAMN05192539_106211"/>
<gene>
    <name evidence="8" type="ORF">SAMN05192539_106211</name>
</gene>
<comment type="similarity">
    <text evidence="1 7">Belongs to the cytochrome P450 family.</text>
</comment>
<evidence type="ECO:0000256" key="7">
    <source>
        <dbReference type="RuleBase" id="RU000461"/>
    </source>
</evidence>
<sequence length="478" mass="53769">MRVLAIGTGLGSFVLRSRERNLGLTVSRFCVWLLATPISRRILNRPTVMNMSNYDLPKDMANHLVDPHYYTNPDRLHETYAWARANNPVGRAMADGHDPFWVVTKHADVSMISRDTVSFCNGEYSVVCRPKASIEHVISATGSPNIVRSLVHVDGDEHKNLRALTQSWFMPNSIIKLDGRIRSLARAMTAKLLQQSGQVIDFANDVASHYPLNVIMDILGVPQEDSLRLLTLTHEMFGSEDAEYKREMQRQGDSSSAMGKALLSVVADFKDYFKRLTEDRRANARNDIASVLANAVVNGQPIDERTLLGYYVIIAAAGHDTVSSSISVAMWALSRFPELLPRLQADRSLIPQFIDETCRYASPVRHFMRTATVDTDVRGRTIRKGDWLMLCYGSANFDEEVFPEPFNFNIDRKPNRHLAFGVGAHVCLGQHLANMEMRILFEELIPRLRLIEPAGEIEFIASSFVGGPKHLPVRCVMQ</sequence>
<dbReference type="PROSITE" id="PS00086">
    <property type="entry name" value="CYTOCHROME_P450"/>
    <property type="match status" value="1"/>
</dbReference>
<dbReference type="GO" id="GO:0036199">
    <property type="term" value="F:cholest-4-en-3-one 26-monooxygenase activity"/>
    <property type="evidence" value="ECO:0007669"/>
    <property type="project" value="TreeGrafter"/>
</dbReference>
<dbReference type="CDD" id="cd11033">
    <property type="entry name" value="CYP142-like"/>
    <property type="match status" value="1"/>
</dbReference>
<keyword evidence="6 7" id="KW-0503">Monooxygenase</keyword>
<keyword evidence="5 7" id="KW-0408">Iron</keyword>
<dbReference type="InterPro" id="IPR001128">
    <property type="entry name" value="Cyt_P450"/>
</dbReference>
<evidence type="ECO:0000256" key="1">
    <source>
        <dbReference type="ARBA" id="ARBA00010617"/>
    </source>
</evidence>
<evidence type="ECO:0000256" key="2">
    <source>
        <dbReference type="ARBA" id="ARBA00022617"/>
    </source>
</evidence>
<dbReference type="PANTHER" id="PTHR46696">
    <property type="entry name" value="P450, PUTATIVE (EUROFUNG)-RELATED"/>
    <property type="match status" value="1"/>
</dbReference>
<protein>
    <submittedName>
        <fullName evidence="8">Cytochrome P450</fullName>
    </submittedName>
</protein>
<dbReference type="GO" id="GO:0005506">
    <property type="term" value="F:iron ion binding"/>
    <property type="evidence" value="ECO:0007669"/>
    <property type="project" value="InterPro"/>
</dbReference>
<dbReference type="GO" id="GO:0020037">
    <property type="term" value="F:heme binding"/>
    <property type="evidence" value="ECO:0007669"/>
    <property type="project" value="InterPro"/>
</dbReference>
<dbReference type="FunFam" id="1.10.630.10:FF:000018">
    <property type="entry name" value="Cytochrome P450 monooxygenase"/>
    <property type="match status" value="1"/>
</dbReference>
<dbReference type="PRINTS" id="PR00385">
    <property type="entry name" value="P450"/>
</dbReference>
<evidence type="ECO:0000256" key="6">
    <source>
        <dbReference type="ARBA" id="ARBA00023033"/>
    </source>
</evidence>
<evidence type="ECO:0000313" key="9">
    <source>
        <dbReference type="Proteomes" id="UP000198866"/>
    </source>
</evidence>
<dbReference type="GO" id="GO:0006707">
    <property type="term" value="P:cholesterol catabolic process"/>
    <property type="evidence" value="ECO:0007669"/>
    <property type="project" value="TreeGrafter"/>
</dbReference>
<evidence type="ECO:0000256" key="3">
    <source>
        <dbReference type="ARBA" id="ARBA00022723"/>
    </source>
</evidence>
<dbReference type="InterPro" id="IPR017972">
    <property type="entry name" value="Cyt_P450_CS"/>
</dbReference>
<evidence type="ECO:0000256" key="4">
    <source>
        <dbReference type="ARBA" id="ARBA00023002"/>
    </source>
</evidence>
<dbReference type="InterPro" id="IPR002397">
    <property type="entry name" value="Cyt_P450_B"/>
</dbReference>
<name>A0A1H7EQA5_9BURK</name>
<dbReference type="AlphaFoldDB" id="A0A1H7EQA5"/>
<dbReference type="Pfam" id="PF00067">
    <property type="entry name" value="p450"/>
    <property type="match status" value="1"/>
</dbReference>
<evidence type="ECO:0000256" key="5">
    <source>
        <dbReference type="ARBA" id="ARBA00023004"/>
    </source>
</evidence>
<accession>A0A1H7EQA5</accession>
<keyword evidence="2 7" id="KW-0349">Heme</keyword>
<keyword evidence="9" id="KW-1185">Reference proteome</keyword>